<keyword evidence="4" id="KW-1185">Reference proteome</keyword>
<protein>
    <submittedName>
        <fullName evidence="3">Uncharacterized protein</fullName>
    </submittedName>
</protein>
<evidence type="ECO:0000313" key="4">
    <source>
        <dbReference type="Proteomes" id="UP000801864"/>
    </source>
</evidence>
<evidence type="ECO:0000256" key="1">
    <source>
        <dbReference type="SAM" id="Coils"/>
    </source>
</evidence>
<feature type="compositionally biased region" description="Polar residues" evidence="2">
    <location>
        <begin position="202"/>
        <end position="213"/>
    </location>
</feature>
<organism evidence="3 4">
    <name type="scientific">Trichoderma lentiforme</name>
    <dbReference type="NCBI Taxonomy" id="1567552"/>
    <lineage>
        <taxon>Eukaryota</taxon>
        <taxon>Fungi</taxon>
        <taxon>Dikarya</taxon>
        <taxon>Ascomycota</taxon>
        <taxon>Pezizomycotina</taxon>
        <taxon>Sordariomycetes</taxon>
        <taxon>Hypocreomycetidae</taxon>
        <taxon>Hypocreales</taxon>
        <taxon>Hypocreaceae</taxon>
        <taxon>Trichoderma</taxon>
    </lineage>
</organism>
<feature type="region of interest" description="Disordered" evidence="2">
    <location>
        <begin position="1"/>
        <end position="22"/>
    </location>
</feature>
<feature type="compositionally biased region" description="Basic and acidic residues" evidence="2">
    <location>
        <begin position="319"/>
        <end position="331"/>
    </location>
</feature>
<feature type="region of interest" description="Disordered" evidence="2">
    <location>
        <begin position="1096"/>
        <end position="1133"/>
    </location>
</feature>
<feature type="compositionally biased region" description="Basic and acidic residues" evidence="2">
    <location>
        <begin position="267"/>
        <end position="279"/>
    </location>
</feature>
<feature type="compositionally biased region" description="Polar residues" evidence="2">
    <location>
        <begin position="1043"/>
        <end position="1064"/>
    </location>
</feature>
<reference evidence="3 4" key="1">
    <citation type="submission" date="2018-06" db="EMBL/GenBank/DDBJ databases">
        <title>Genome analysis of cellulolytic fungus Trichoderma lentiforme CFAM-422.</title>
        <authorList>
            <person name="Steindorff A.S."/>
            <person name="Formighieri E.F."/>
            <person name="Midorikawa G.E.O."/>
            <person name="Tamietti M.S."/>
            <person name="Ramos E.Z."/>
            <person name="Silva A.S."/>
            <person name="Bon E.P.S."/>
            <person name="Mendes T.D."/>
            <person name="Damaso M.C.T."/>
            <person name="Favaro L.C.L."/>
        </authorList>
    </citation>
    <scope>NUCLEOTIDE SEQUENCE [LARGE SCALE GENOMIC DNA]</scope>
    <source>
        <strain evidence="3 4">CFAM-422</strain>
    </source>
</reference>
<evidence type="ECO:0000313" key="3">
    <source>
        <dbReference type="EMBL" id="KAF3071693.1"/>
    </source>
</evidence>
<feature type="coiled-coil region" evidence="1">
    <location>
        <begin position="841"/>
        <end position="882"/>
    </location>
</feature>
<dbReference type="EMBL" id="QLNT01000010">
    <property type="protein sequence ID" value="KAF3071693.1"/>
    <property type="molecule type" value="Genomic_DNA"/>
</dbReference>
<feature type="compositionally biased region" description="Polar residues" evidence="2">
    <location>
        <begin position="240"/>
        <end position="252"/>
    </location>
</feature>
<feature type="compositionally biased region" description="Basic residues" evidence="2">
    <location>
        <begin position="307"/>
        <end position="318"/>
    </location>
</feature>
<comment type="caution">
    <text evidence="3">The sequence shown here is derived from an EMBL/GenBank/DDBJ whole genome shotgun (WGS) entry which is preliminary data.</text>
</comment>
<feature type="coiled-coil region" evidence="1">
    <location>
        <begin position="737"/>
        <end position="775"/>
    </location>
</feature>
<feature type="region of interest" description="Disordered" evidence="2">
    <location>
        <begin position="42"/>
        <end position="66"/>
    </location>
</feature>
<feature type="compositionally biased region" description="Basic and acidic residues" evidence="2">
    <location>
        <begin position="179"/>
        <end position="192"/>
    </location>
</feature>
<feature type="compositionally biased region" description="Basic and acidic residues" evidence="2">
    <location>
        <begin position="51"/>
        <end position="66"/>
    </location>
</feature>
<proteinExistence type="predicted"/>
<gene>
    <name evidence="3" type="ORF">CFAM422_006532</name>
</gene>
<evidence type="ECO:0000256" key="2">
    <source>
        <dbReference type="SAM" id="MobiDB-lite"/>
    </source>
</evidence>
<feature type="compositionally biased region" description="Basic and acidic residues" evidence="2">
    <location>
        <begin position="1118"/>
        <end position="1133"/>
    </location>
</feature>
<sequence length="1133" mass="127642">MPHQMGVALTPPDPGAGFGGSASVEKLPDFGWAINETGIGNAFPMIPELSSPKKGDGRRTLDSKKEISEAVLSEGFTFPPRDLPRPGQFTNIQRHSLFTKPPSPPHPEPSLNLPGSLPKDKTIDTTARASPLDLPEICLSGNPRDADAAHKHGGEAEISQREENKPIFFMSPGSTKPKVMPDSRSHETDKTTRLMSPPKLASSPTQSHNNNNLFKAIGHKMVTREQDGPSSAPRMKVFNDTKSQNVQRQRTPSICGDLELPTYRSPLESRPKDPKKYKESQVVFLSRDAHERPSHRRSGSATSSNISRKRLRDHKSKHESKVSRDHRSEHELKVSRDQRAIQYIGDFWNQCVELADEETEVVWAELRRLKKILQGEQEKLGDIGKALKEKDAELFAIQARYNTLFEDNNQVTKEKEGLVSELTSLKEQLSEEKKQGKLSNDKCDAYRRKLNETIKEQGVLFRRAETYYKDTMDQLRKENEHKTASSEAVDEALKNSLKIREEMKKCTDEYRMQMEQDIKRKDQVISELKEKLHLQEALWAQEKTFADKLSVQTKEQDAVHQCIWALEAKVDSLMAHHTIQSEQRELDSRSSTQMMSALKSKLDSLLAGGNQLASKMLSQEILELKLAVAEKNIVKSLLPVIFSLESEQSNVSKAVSQLGGSIRQDLDRFKGEASRIVNALEQDEKGTSARFQELSSHIQNFDCSLKKAVGSCENIGQKFDVLAGNGQSNQRETINMLQDVLQRISAHENKSSETNQQLQQAYEELTKNVEAMISEAMNNGEETIEPLNSAITDLRATLEQGLGQEREKTAQLLQVNENVLNVLTTHINEQKHITTQDGDKISELQATLENERETAAQLRNKIQAFEQKAQETEILRDEWLKDVQTIDKMRSQLKAIAMRIPQVENCDKKLDRIMEISRSIQSSASYLATEEEWVQLEMIDRISNSADSDAVTSCEVSTTLLPLLVESDGTAEIQPSTKEDVMGRKVTVHSPDPGERSPSPPLTVMQEQKRRREVTQLRSILKSHAIPATVEPGSVEGHPTRPQAEQSKVSQTANVSINKSQSSSTKEMVAEIRSRLIQHNHTWTFPTVADFERDIQLTSKKRQAPHGNPVSLESFDSNPRETKKPRTEDYIEE</sequence>
<dbReference type="AlphaFoldDB" id="A0A9P4XH03"/>
<feature type="coiled-coil region" evidence="1">
    <location>
        <begin position="408"/>
        <end position="435"/>
    </location>
</feature>
<accession>A0A9P4XH03</accession>
<feature type="compositionally biased region" description="Basic and acidic residues" evidence="2">
    <location>
        <begin position="144"/>
        <end position="165"/>
    </location>
</feature>
<name>A0A9P4XH03_9HYPO</name>
<dbReference type="Proteomes" id="UP000801864">
    <property type="component" value="Unassembled WGS sequence"/>
</dbReference>
<keyword evidence="1" id="KW-0175">Coiled coil</keyword>
<feature type="region of interest" description="Disordered" evidence="2">
    <location>
        <begin position="1024"/>
        <end position="1064"/>
    </location>
</feature>
<feature type="region of interest" description="Disordered" evidence="2">
    <location>
        <begin position="971"/>
        <end position="1011"/>
    </location>
</feature>
<feature type="region of interest" description="Disordered" evidence="2">
    <location>
        <begin position="95"/>
        <end position="331"/>
    </location>
</feature>